<evidence type="ECO:0000313" key="15">
    <source>
        <dbReference type="EMBL" id="MDM9630668.1"/>
    </source>
</evidence>
<organism evidence="15 16">
    <name type="scientific">Robiginitalea aurantiaca</name>
    <dbReference type="NCBI Taxonomy" id="3056915"/>
    <lineage>
        <taxon>Bacteria</taxon>
        <taxon>Pseudomonadati</taxon>
        <taxon>Bacteroidota</taxon>
        <taxon>Flavobacteriia</taxon>
        <taxon>Flavobacteriales</taxon>
        <taxon>Flavobacteriaceae</taxon>
        <taxon>Robiginitalea</taxon>
    </lineage>
</organism>
<dbReference type="RefSeq" id="WP_289724037.1">
    <property type="nucleotide sequence ID" value="NZ_JAUDUY010000002.1"/>
</dbReference>
<dbReference type="InterPro" id="IPR022924">
    <property type="entry name" value="Cardiolipin_synthase"/>
</dbReference>
<dbReference type="Proteomes" id="UP001174839">
    <property type="component" value="Unassembled WGS sequence"/>
</dbReference>
<keyword evidence="2" id="KW-1003">Cell membrane</keyword>
<dbReference type="InterPro" id="IPR001736">
    <property type="entry name" value="PLipase_D/transphosphatidylase"/>
</dbReference>
<feature type="domain" description="PLD phosphodiesterase" evidence="14">
    <location>
        <begin position="215"/>
        <end position="242"/>
    </location>
</feature>
<dbReference type="Pfam" id="PF13091">
    <property type="entry name" value="PLDc_2"/>
    <property type="match status" value="2"/>
</dbReference>
<keyword evidence="7 13" id="KW-1133">Transmembrane helix</keyword>
<keyword evidence="9 13" id="KW-0472">Membrane</keyword>
<dbReference type="InterPro" id="IPR025202">
    <property type="entry name" value="PLD-like_dom"/>
</dbReference>
<evidence type="ECO:0000256" key="4">
    <source>
        <dbReference type="ARBA" id="ARBA00022679"/>
    </source>
</evidence>
<evidence type="ECO:0000256" key="11">
    <source>
        <dbReference type="ARBA" id="ARBA00023264"/>
    </source>
</evidence>
<evidence type="ECO:0000256" key="3">
    <source>
        <dbReference type="ARBA" id="ARBA00022516"/>
    </source>
</evidence>
<evidence type="ECO:0000256" key="9">
    <source>
        <dbReference type="ARBA" id="ARBA00023136"/>
    </source>
</evidence>
<evidence type="ECO:0000256" key="13">
    <source>
        <dbReference type="SAM" id="Phobius"/>
    </source>
</evidence>
<name>A0ABT7WCP1_9FLAO</name>
<dbReference type="CDD" id="cd09112">
    <property type="entry name" value="PLDc_CLS_2"/>
    <property type="match status" value="1"/>
</dbReference>
<comment type="subcellular location">
    <subcellularLocation>
        <location evidence="1">Cell membrane</location>
        <topology evidence="1">Multi-pass membrane protein</topology>
    </subcellularLocation>
</comment>
<keyword evidence="5 13" id="KW-0812">Transmembrane</keyword>
<dbReference type="CDD" id="cd09110">
    <property type="entry name" value="PLDc_CLS_1"/>
    <property type="match status" value="1"/>
</dbReference>
<keyword evidence="4" id="KW-0808">Transferase</keyword>
<reference evidence="15" key="1">
    <citation type="submission" date="2023-06" db="EMBL/GenBank/DDBJ databases">
        <title>Robiginitalea aurantiacus sp. nov. and Algoriphagus sediminis sp. nov., isolated from coastal sediment.</title>
        <authorList>
            <person name="Zhou Z.Y."/>
            <person name="An J."/>
            <person name="Jia Y.W."/>
            <person name="Du Z.J."/>
        </authorList>
    </citation>
    <scope>NUCLEOTIDE SEQUENCE</scope>
    <source>
        <strain evidence="15">M39</strain>
    </source>
</reference>
<feature type="transmembrane region" description="Helical" evidence="13">
    <location>
        <begin position="33"/>
        <end position="53"/>
    </location>
</feature>
<dbReference type="SMART" id="SM00155">
    <property type="entry name" value="PLDc"/>
    <property type="match status" value="2"/>
</dbReference>
<evidence type="ECO:0000256" key="1">
    <source>
        <dbReference type="ARBA" id="ARBA00004651"/>
    </source>
</evidence>
<keyword evidence="6" id="KW-0677">Repeat</keyword>
<evidence type="ECO:0000256" key="10">
    <source>
        <dbReference type="ARBA" id="ARBA00023209"/>
    </source>
</evidence>
<feature type="transmembrane region" description="Helical" evidence="13">
    <location>
        <begin position="6"/>
        <end position="24"/>
    </location>
</feature>
<evidence type="ECO:0000313" key="16">
    <source>
        <dbReference type="Proteomes" id="UP001174839"/>
    </source>
</evidence>
<keyword evidence="11" id="KW-1208">Phospholipid metabolism</keyword>
<keyword evidence="10" id="KW-0594">Phospholipid biosynthesis</keyword>
<evidence type="ECO:0000259" key="14">
    <source>
        <dbReference type="PROSITE" id="PS50035"/>
    </source>
</evidence>
<feature type="domain" description="PLD phosphodiesterase" evidence="14">
    <location>
        <begin position="396"/>
        <end position="423"/>
    </location>
</feature>
<dbReference type="NCBIfam" id="TIGR04265">
    <property type="entry name" value="bac_cardiolipin"/>
    <property type="match status" value="1"/>
</dbReference>
<dbReference type="Gene3D" id="3.30.870.10">
    <property type="entry name" value="Endonuclease Chain A"/>
    <property type="match status" value="2"/>
</dbReference>
<dbReference type="PROSITE" id="PS50035">
    <property type="entry name" value="PLD"/>
    <property type="match status" value="2"/>
</dbReference>
<gene>
    <name evidence="15" type="primary">cls</name>
    <name evidence="15" type="ORF">QU605_04255</name>
</gene>
<dbReference type="PANTHER" id="PTHR21248">
    <property type="entry name" value="CARDIOLIPIN SYNTHASE"/>
    <property type="match status" value="1"/>
</dbReference>
<sequence>MDLYFYLSLLYIGVLIFTIVRILLDTQTSSKSLAYILLVLVIPVAGIIFYFSFGVNYRHRSYNLEANSASLEVNKSYQEQIVDTTDELLHSDSKIPHHFQSLVEFHHHTMGAYLSKNSFQLLINGEDKYPEVLRTLASAKRFIHMEYYAWENDTRGNQIKDVLLEKIQEGVKIRILYDDYASRGIRKNIVKELQEAGVEIYPKIRLKIRQFANRLNHRDHRKVIIVDGKYGFVGGLNISDRYDNTIHTKLYWRDTHAKFTGPLVQELQKHFLSSWNAAQSEKLLFSGEFLPSDHTADSLPHKGLAQIIPGGPYYSFSNIMLSYLKIFNLARQKLYVTNPYFIPSSSILNALKQAALSGVDVRLLLPEKSDSSLVGAASRFYFDELLEAGVRIFLYTKGFIHAKTVVADGSLSVVGTANMDIRSFDLNFEIMSVVYGDDLAQKLESVFMEDLKLSREIDADFWNQKPFHKKLIYAIARVVSSFL</sequence>
<dbReference type="SUPFAM" id="SSF56024">
    <property type="entry name" value="Phospholipase D/nuclease"/>
    <property type="match status" value="2"/>
</dbReference>
<accession>A0ABT7WCP1</accession>
<evidence type="ECO:0000256" key="12">
    <source>
        <dbReference type="NCBIfam" id="TIGR04265"/>
    </source>
</evidence>
<comment type="caution">
    <text evidence="15">The sequence shown here is derived from an EMBL/GenBank/DDBJ whole genome shotgun (WGS) entry which is preliminary data.</text>
</comment>
<dbReference type="EC" id="2.7.8.-" evidence="12"/>
<protein>
    <recommendedName>
        <fullName evidence="12">Cardiolipin synthase</fullName>
        <ecNumber evidence="12">2.7.8.-</ecNumber>
    </recommendedName>
</protein>
<keyword evidence="8" id="KW-0443">Lipid metabolism</keyword>
<evidence type="ECO:0000256" key="2">
    <source>
        <dbReference type="ARBA" id="ARBA00022475"/>
    </source>
</evidence>
<evidence type="ECO:0000256" key="8">
    <source>
        <dbReference type="ARBA" id="ARBA00023098"/>
    </source>
</evidence>
<evidence type="ECO:0000256" key="6">
    <source>
        <dbReference type="ARBA" id="ARBA00022737"/>
    </source>
</evidence>
<dbReference type="PANTHER" id="PTHR21248:SF22">
    <property type="entry name" value="PHOSPHOLIPASE D"/>
    <property type="match status" value="1"/>
</dbReference>
<dbReference type="Pfam" id="PF13396">
    <property type="entry name" value="PLDc_N"/>
    <property type="match status" value="1"/>
</dbReference>
<keyword evidence="16" id="KW-1185">Reference proteome</keyword>
<evidence type="ECO:0000256" key="5">
    <source>
        <dbReference type="ARBA" id="ARBA00022692"/>
    </source>
</evidence>
<dbReference type="InterPro" id="IPR027379">
    <property type="entry name" value="CLS_N"/>
</dbReference>
<evidence type="ECO:0000256" key="7">
    <source>
        <dbReference type="ARBA" id="ARBA00022989"/>
    </source>
</evidence>
<dbReference type="EMBL" id="JAUDUY010000002">
    <property type="protein sequence ID" value="MDM9630668.1"/>
    <property type="molecule type" value="Genomic_DNA"/>
</dbReference>
<proteinExistence type="predicted"/>
<keyword evidence="3" id="KW-0444">Lipid biosynthesis</keyword>